<comment type="caution">
    <text evidence="1">The sequence shown here is derived from an EMBL/GenBank/DDBJ whole genome shotgun (WGS) entry which is preliminary data.</text>
</comment>
<gene>
    <name evidence="1" type="ORF">ENR59_03160</name>
</gene>
<name>A0A7C4AGB1_9BACT</name>
<protein>
    <submittedName>
        <fullName evidence="1">Uncharacterized protein</fullName>
    </submittedName>
</protein>
<proteinExistence type="predicted"/>
<reference evidence="1" key="1">
    <citation type="journal article" date="2020" name="mSystems">
        <title>Genome- and Community-Level Interaction Insights into Carbon Utilization and Element Cycling Functions of Hydrothermarchaeota in Hydrothermal Sediment.</title>
        <authorList>
            <person name="Zhou Z."/>
            <person name="Liu Y."/>
            <person name="Xu W."/>
            <person name="Pan J."/>
            <person name="Luo Z.H."/>
            <person name="Li M."/>
        </authorList>
    </citation>
    <scope>NUCLEOTIDE SEQUENCE [LARGE SCALE GENOMIC DNA]</scope>
    <source>
        <strain evidence="1">SpSt-413</strain>
    </source>
</reference>
<dbReference type="EMBL" id="DSRP01000219">
    <property type="protein sequence ID" value="HGG91934.1"/>
    <property type="molecule type" value="Genomic_DNA"/>
</dbReference>
<organism evidence="1">
    <name type="scientific">Fundidesulfovibrio putealis</name>
    <dbReference type="NCBI Taxonomy" id="270496"/>
    <lineage>
        <taxon>Bacteria</taxon>
        <taxon>Pseudomonadati</taxon>
        <taxon>Thermodesulfobacteriota</taxon>
        <taxon>Desulfovibrionia</taxon>
        <taxon>Desulfovibrionales</taxon>
        <taxon>Desulfovibrionaceae</taxon>
        <taxon>Fundidesulfovibrio</taxon>
    </lineage>
</organism>
<sequence length="277" mass="29536">MSSSSMQTLSFLVNVPALDGRGRTVPQGAIRFINPGVAGLDNDGLFLRPETLPMDEPVVAAMLAQYAQLARESRGVADISAFAPGQYEDFHSGTSFAIRDAITAQASGQAGAIRAREMRSKAQTTLCLAWALEQAGRELAGLEEKLGGQWSRFEQSLGWEEDDALDPEALTLAQAKPQLAPGGPRVPYGLLVDAVLCFLPEGCGLFSDDAALAEEWREYGVAFAPATDADTARFGLEGAWQCAKAPGHLLCLSRRAAPDKPWQAAAWSVFLPAGDRA</sequence>
<accession>A0A7C4AGB1</accession>
<evidence type="ECO:0000313" key="1">
    <source>
        <dbReference type="EMBL" id="HGG91934.1"/>
    </source>
</evidence>
<dbReference type="AlphaFoldDB" id="A0A7C4AGB1"/>